<dbReference type="Proteomes" id="UP000830729">
    <property type="component" value="Plasmid unnamed1"/>
</dbReference>
<dbReference type="AlphaFoldDB" id="A0A8U0HZU0"/>
<dbReference type="KEGG" id="halx:M0R89_20000"/>
<dbReference type="RefSeq" id="WP_248652480.1">
    <property type="nucleotide sequence ID" value="NZ_CP096660.1"/>
</dbReference>
<name>A0A8U0HZU0_9EURY</name>
<evidence type="ECO:0000256" key="2">
    <source>
        <dbReference type="SAM" id="Phobius"/>
    </source>
</evidence>
<evidence type="ECO:0000256" key="1">
    <source>
        <dbReference type="SAM" id="MobiDB-lite"/>
    </source>
</evidence>
<organism evidence="4 5">
    <name type="scientific">Halorussus limi</name>
    <dbReference type="NCBI Taxonomy" id="2938695"/>
    <lineage>
        <taxon>Archaea</taxon>
        <taxon>Methanobacteriati</taxon>
        <taxon>Methanobacteriota</taxon>
        <taxon>Stenosarchaea group</taxon>
        <taxon>Halobacteria</taxon>
        <taxon>Halobacteriales</taxon>
        <taxon>Haladaptataceae</taxon>
        <taxon>Halorussus</taxon>
    </lineage>
</organism>
<feature type="domain" description="DUF58" evidence="3">
    <location>
        <begin position="300"/>
        <end position="414"/>
    </location>
</feature>
<feature type="region of interest" description="Disordered" evidence="1">
    <location>
        <begin position="54"/>
        <end position="107"/>
    </location>
</feature>
<protein>
    <submittedName>
        <fullName evidence="4">DUF58 domain-containing protein</fullName>
    </submittedName>
</protein>
<keyword evidence="4" id="KW-0614">Plasmid</keyword>
<feature type="region of interest" description="Disordered" evidence="1">
    <location>
        <begin position="273"/>
        <end position="292"/>
    </location>
</feature>
<dbReference type="PANTHER" id="PTHR33608">
    <property type="entry name" value="BLL2464 PROTEIN"/>
    <property type="match status" value="1"/>
</dbReference>
<feature type="compositionally biased region" description="Acidic residues" evidence="1">
    <location>
        <begin position="65"/>
        <end position="95"/>
    </location>
</feature>
<keyword evidence="2" id="KW-1133">Transmembrane helix</keyword>
<evidence type="ECO:0000313" key="5">
    <source>
        <dbReference type="Proteomes" id="UP000830729"/>
    </source>
</evidence>
<accession>A0A8U0HZU0</accession>
<reference evidence="4 5" key="1">
    <citation type="submission" date="2022-04" db="EMBL/GenBank/DDBJ databases">
        <title>Diverse halophilic archaea isolated from saline environments.</title>
        <authorList>
            <person name="Cui H.-L."/>
        </authorList>
    </citation>
    <scope>NUCLEOTIDE SEQUENCE [LARGE SCALE GENOMIC DNA]</scope>
    <source>
        <strain evidence="4 5">XZYJT49</strain>
        <plasmid evidence="4 5">unnamed1</plasmid>
    </source>
</reference>
<dbReference type="InterPro" id="IPR002881">
    <property type="entry name" value="DUF58"/>
</dbReference>
<proteinExistence type="predicted"/>
<gene>
    <name evidence="4" type="ORF">M0R89_20000</name>
</gene>
<geneLocation type="plasmid" evidence="4 5">
    <name>unnamed1</name>
</geneLocation>
<evidence type="ECO:0000259" key="3">
    <source>
        <dbReference type="Pfam" id="PF01882"/>
    </source>
</evidence>
<sequence length="529" mass="56686">MSLGVAPLAALGPLSVVAPLAVLGLLVTIYFAAFWAASPEHSLFSGFTGDGALHDESDSSGESGAGDDGDADDGDSDDADGPNADGDSDEADDQPPETRIGPRWDPGTTVALLAGAGGILTKNTTMFLAGAVGFVYAAYRYGTRAPEVSVAIERAISDRSPLPSDEVEVTLTLRNDGEEPIPDLRVVDGVPEQLGVSSGSPRFGTSLQPGEAAAFSYEVRARRGTHEFGETRLVARNVSGSAERRWEREADLPDAPDPDEAATITCETRADDVPLPADTASHPGQITTDSGGEGVEFYATREYQPADPMSRIDWKRYAKTRELTTVDFRETQAATVVLVVDTRTPAHVSRRSGEPDAVELTRYAAERLAEAFVRRNDRVGLALFGPAERYLDPGGGEGQLARVRAELDATPEASDHGIGLFDESRRQRANESRFETLRKRMPDGAQVVFLSPMADEYAVEVVRRFKAYGHAVTVVSPDVTGSETAGGSVERIERDRRLGDLRGPVRVVDWSPDEPIRSAVSKATARWSG</sequence>
<keyword evidence="5" id="KW-1185">Reference proteome</keyword>
<dbReference type="EMBL" id="CP096660">
    <property type="protein sequence ID" value="UPV76447.1"/>
    <property type="molecule type" value="Genomic_DNA"/>
</dbReference>
<keyword evidence="2" id="KW-0472">Membrane</keyword>
<feature type="transmembrane region" description="Helical" evidence="2">
    <location>
        <begin position="16"/>
        <end position="37"/>
    </location>
</feature>
<dbReference type="Pfam" id="PF01882">
    <property type="entry name" value="DUF58"/>
    <property type="match status" value="1"/>
</dbReference>
<keyword evidence="2" id="KW-0812">Transmembrane</keyword>
<dbReference type="GeneID" id="72187533"/>
<dbReference type="PANTHER" id="PTHR33608:SF6">
    <property type="entry name" value="BLL2464 PROTEIN"/>
    <property type="match status" value="1"/>
</dbReference>
<evidence type="ECO:0000313" key="4">
    <source>
        <dbReference type="EMBL" id="UPV76447.1"/>
    </source>
</evidence>